<keyword evidence="1" id="KW-1133">Transmembrane helix</keyword>
<comment type="caution">
    <text evidence="3">The sequence shown here is derived from an EMBL/GenBank/DDBJ whole genome shotgun (WGS) entry which is preliminary data.</text>
</comment>
<evidence type="ECO:0000259" key="2">
    <source>
        <dbReference type="Pfam" id="PF26597"/>
    </source>
</evidence>
<dbReference type="EMBL" id="QZAB01000233">
    <property type="protein sequence ID" value="RQD87524.1"/>
    <property type="molecule type" value="Genomic_DNA"/>
</dbReference>
<organism evidence="3 4">
    <name type="scientific">Methanosalsum natronophilum</name>
    <dbReference type="NCBI Taxonomy" id="768733"/>
    <lineage>
        <taxon>Archaea</taxon>
        <taxon>Methanobacteriati</taxon>
        <taxon>Methanobacteriota</taxon>
        <taxon>Stenosarchaea group</taxon>
        <taxon>Methanomicrobia</taxon>
        <taxon>Methanosarcinales</taxon>
        <taxon>Methanosarcinaceae</taxon>
        <taxon>Methanosalsum</taxon>
    </lineage>
</organism>
<protein>
    <recommendedName>
        <fullName evidence="2">VPXXXP-CTERM protein-sorting domain-containing protein</fullName>
    </recommendedName>
</protein>
<keyword evidence="1" id="KW-0812">Transmembrane</keyword>
<sequence>IGNLASGATYTVTDTDTAILGQYANMGNVTGEYNGITVTDEDPSHYSGYKDVPTASPILLVMGLGSLLILYIRREQ</sequence>
<dbReference type="AlphaFoldDB" id="A0A424Z0J9"/>
<reference evidence="3 4" key="1">
    <citation type="submission" date="2018-08" db="EMBL/GenBank/DDBJ databases">
        <title>The metabolism and importance of syntrophic acetate oxidation coupled to methane or sulfide production in haloalkaline environments.</title>
        <authorList>
            <person name="Timmers P.H.A."/>
            <person name="Vavourakis C.D."/>
            <person name="Sorokin D.Y."/>
            <person name="Sinninghe Damste J.S."/>
            <person name="Muyzer G."/>
            <person name="Stams A.J.M."/>
            <person name="Plugge C.M."/>
        </authorList>
    </citation>
    <scope>NUCLEOTIDE SEQUENCE [LARGE SCALE GENOMIC DNA]</scope>
    <source>
        <strain evidence="3">MSAO_Arc3</strain>
    </source>
</reference>
<accession>A0A424Z0J9</accession>
<name>A0A424Z0J9_9EURY</name>
<keyword evidence="1" id="KW-0472">Membrane</keyword>
<dbReference type="Pfam" id="PF26597">
    <property type="entry name" value="VPxxxP-CTERM_ARCH"/>
    <property type="match status" value="1"/>
</dbReference>
<gene>
    <name evidence="3" type="ORF">D5R95_03505</name>
</gene>
<dbReference type="InterPro" id="IPR026428">
    <property type="entry name" value="VPxxxP_CTERM"/>
</dbReference>
<proteinExistence type="predicted"/>
<dbReference type="Proteomes" id="UP000284763">
    <property type="component" value="Unassembled WGS sequence"/>
</dbReference>
<feature type="non-terminal residue" evidence="3">
    <location>
        <position position="1"/>
    </location>
</feature>
<feature type="transmembrane region" description="Helical" evidence="1">
    <location>
        <begin position="54"/>
        <end position="72"/>
    </location>
</feature>
<feature type="domain" description="VPXXXP-CTERM protein-sorting" evidence="2">
    <location>
        <begin position="52"/>
        <end position="76"/>
    </location>
</feature>
<evidence type="ECO:0000313" key="3">
    <source>
        <dbReference type="EMBL" id="RQD87524.1"/>
    </source>
</evidence>
<evidence type="ECO:0000256" key="1">
    <source>
        <dbReference type="SAM" id="Phobius"/>
    </source>
</evidence>
<evidence type="ECO:0000313" key="4">
    <source>
        <dbReference type="Proteomes" id="UP000284763"/>
    </source>
</evidence>